<dbReference type="RefSeq" id="WP_114686430.1">
    <property type="nucleotide sequence ID" value="NZ_QQNB01000001.1"/>
</dbReference>
<evidence type="ECO:0000259" key="1">
    <source>
        <dbReference type="Pfam" id="PF09995"/>
    </source>
</evidence>
<dbReference type="EMBL" id="QQNB01000001">
    <property type="protein sequence ID" value="RDE06851.1"/>
    <property type="molecule type" value="Genomic_DNA"/>
</dbReference>
<protein>
    <submittedName>
        <fullName evidence="2">DUF2236 domain-containing protein</fullName>
    </submittedName>
</protein>
<dbReference type="Pfam" id="PF09995">
    <property type="entry name" value="MPAB_Lcp_cat"/>
    <property type="match status" value="1"/>
</dbReference>
<evidence type="ECO:0000313" key="2">
    <source>
        <dbReference type="EMBL" id="RDE06851.1"/>
    </source>
</evidence>
<comment type="caution">
    <text evidence="2">The sequence shown here is derived from an EMBL/GenBank/DDBJ whole genome shotgun (WGS) entry which is preliminary data.</text>
</comment>
<sequence length="274" mass="29505">MSDLRGAIAGQVRGWVGSGEIDLTRPPGDDGLFGPGSAAWEVHGDFTAMMIGGISALLLQMLHPGALAGVWDHSDVSGDMSGRLKRTAQFLSVTTFGSTAAAESMIARVRAVHDRVTGMLPDGTPYSASDPDLLEWVHVAEADSFLRAHLRYKDALMPRARQDHYFEEMALVAAKLGAPDVPRSRHAAERYLAAMRPALRFDARTKAVQEAVLRQRAPYAALAPATTLMLQAGVDMLPAWARAMHRLDVPLPGRPVVRLGALGVGRVLRWALSG</sequence>
<keyword evidence="3" id="KW-1185">Reference proteome</keyword>
<gene>
    <name evidence="2" type="ORF">DVW87_04010</name>
</gene>
<feature type="domain" description="ER-bound oxygenase mpaB/mpaB'/Rubber oxygenase catalytic" evidence="1">
    <location>
        <begin position="40"/>
        <end position="269"/>
    </location>
</feature>
<dbReference type="Proteomes" id="UP000253918">
    <property type="component" value="Unassembled WGS sequence"/>
</dbReference>
<dbReference type="AlphaFoldDB" id="A0A369W463"/>
<proteinExistence type="predicted"/>
<evidence type="ECO:0000313" key="3">
    <source>
        <dbReference type="Proteomes" id="UP000253918"/>
    </source>
</evidence>
<accession>A0A369W463</accession>
<dbReference type="InterPro" id="IPR018713">
    <property type="entry name" value="MPAB/Lcp_cat_dom"/>
</dbReference>
<name>A0A369W463_9SPHN</name>
<dbReference type="PANTHER" id="PTHR36151:SF3">
    <property type="entry name" value="ER-BOUND OXYGENASE MPAB_MPAB'_RUBBER OXYGENASE CATALYTIC DOMAIN-CONTAINING PROTEIN"/>
    <property type="match status" value="1"/>
</dbReference>
<reference evidence="2 3" key="1">
    <citation type="submission" date="2018-07" db="EMBL/GenBank/DDBJ databases">
        <title>a novel species of Sphingomonas isolated from the rhizosphere soil of Araceae plant.</title>
        <authorList>
            <person name="Zhiyong W."/>
            <person name="Qinglan Z."/>
            <person name="Zhiwei F."/>
            <person name="Ding X."/>
            <person name="Gejiao W."/>
            <person name="Shixue Z."/>
        </authorList>
    </citation>
    <scope>NUCLEOTIDE SEQUENCE [LARGE SCALE GENOMIC DNA]</scope>
    <source>
        <strain evidence="2 3">WZY 27</strain>
    </source>
</reference>
<dbReference type="PANTHER" id="PTHR36151">
    <property type="entry name" value="BLR2777 PROTEIN"/>
    <property type="match status" value="1"/>
</dbReference>
<organism evidence="2 3">
    <name type="scientific">Sphingomonas aracearum</name>
    <dbReference type="NCBI Taxonomy" id="2283317"/>
    <lineage>
        <taxon>Bacteria</taxon>
        <taxon>Pseudomonadati</taxon>
        <taxon>Pseudomonadota</taxon>
        <taxon>Alphaproteobacteria</taxon>
        <taxon>Sphingomonadales</taxon>
        <taxon>Sphingomonadaceae</taxon>
        <taxon>Sphingomonas</taxon>
    </lineage>
</organism>
<dbReference type="GO" id="GO:0016491">
    <property type="term" value="F:oxidoreductase activity"/>
    <property type="evidence" value="ECO:0007669"/>
    <property type="project" value="InterPro"/>
</dbReference>
<dbReference type="OrthoDB" id="108890at2"/>